<reference evidence="1" key="1">
    <citation type="submission" date="2017-05" db="UniProtKB">
        <authorList>
            <consortium name="EnsemblMetazoa"/>
        </authorList>
    </citation>
    <scope>IDENTIFICATION</scope>
</reference>
<organism evidence="1">
    <name type="scientific">Amphimedon queenslandica</name>
    <name type="common">Sponge</name>
    <dbReference type="NCBI Taxonomy" id="400682"/>
    <lineage>
        <taxon>Eukaryota</taxon>
        <taxon>Metazoa</taxon>
        <taxon>Porifera</taxon>
        <taxon>Demospongiae</taxon>
        <taxon>Heteroscleromorpha</taxon>
        <taxon>Haplosclerida</taxon>
        <taxon>Niphatidae</taxon>
        <taxon>Amphimedon</taxon>
    </lineage>
</organism>
<accession>A0A1X7U266</accession>
<proteinExistence type="predicted"/>
<dbReference type="EnsemblMetazoa" id="Aqu2.1.21982_001">
    <property type="protein sequence ID" value="Aqu2.1.21982_001"/>
    <property type="gene ID" value="Aqu2.1.21982"/>
</dbReference>
<evidence type="ECO:0008006" key="2">
    <source>
        <dbReference type="Google" id="ProtNLM"/>
    </source>
</evidence>
<protein>
    <recommendedName>
        <fullName evidence="2">HTH CENPB-type domain-containing protein</fullName>
    </recommendedName>
</protein>
<evidence type="ECO:0000313" key="1">
    <source>
        <dbReference type="EnsemblMetazoa" id="Aqu2.1.21982_001"/>
    </source>
</evidence>
<name>A0A1X7U266_AMPQE</name>
<dbReference type="InParanoid" id="A0A1X7U266"/>
<sequence>MIGKYASKHGVAKAVRNFKGKDLKDSSVRDWKNMYEKELKEKSKSAGVGEDVRVVSLPGKTRGQPPLLGEKLDKCLQEIIKEMRCRGTPIGSTIVVAVARGILLKHNRQMMEEFGGSLKPNKSWAKQVLWRMGFSKRRANSKAKIFPDTFVLIKEQYSIDIKSVVCFEEIPDPPFINWDQTALKLAPSSN</sequence>
<dbReference type="AlphaFoldDB" id="A0A1X7U266"/>